<dbReference type="InterPro" id="IPR022028">
    <property type="entry name" value="DUF3604"/>
</dbReference>
<reference evidence="1 2" key="1">
    <citation type="submission" date="2023-08" db="EMBL/GenBank/DDBJ databases">
        <title>Implementing the SeqCode for naming new Mesorhizobium species isolated from Vachellia karroo root nodules.</title>
        <authorList>
            <person name="Van Lill M."/>
        </authorList>
    </citation>
    <scope>NUCLEOTIDE SEQUENCE [LARGE SCALE GENOMIC DNA]</scope>
    <source>
        <strain evidence="1 2">VK3E</strain>
    </source>
</reference>
<dbReference type="Proteomes" id="UP001272097">
    <property type="component" value="Unassembled WGS sequence"/>
</dbReference>
<dbReference type="Pfam" id="PF12228">
    <property type="entry name" value="DUF3604"/>
    <property type="match status" value="1"/>
</dbReference>
<sequence>MGYPLTRLIGSTDSHTSLATAEEENFFAWMSAGNHRK</sequence>
<comment type="caution">
    <text evidence="1">The sequence shown here is derived from an EMBL/GenBank/DDBJ whole genome shotgun (WGS) entry which is preliminary data.</text>
</comment>
<evidence type="ECO:0000313" key="2">
    <source>
        <dbReference type="Proteomes" id="UP001272097"/>
    </source>
</evidence>
<gene>
    <name evidence="1" type="ORF">RFM51_20560</name>
</gene>
<accession>A0ABU4X496</accession>
<evidence type="ECO:0000313" key="1">
    <source>
        <dbReference type="EMBL" id="MDX8441982.1"/>
    </source>
</evidence>
<protein>
    <submittedName>
        <fullName evidence="1">DUF3604 domain-containing protein</fullName>
    </submittedName>
</protein>
<keyword evidence="2" id="KW-1185">Reference proteome</keyword>
<proteinExistence type="predicted"/>
<dbReference type="RefSeq" id="WP_320215982.1">
    <property type="nucleotide sequence ID" value="NZ_JAVIIS010000031.1"/>
</dbReference>
<organism evidence="1 2">
    <name type="scientific">Mesorhizobium australafricanum</name>
    <dbReference type="NCBI Taxonomy" id="3072311"/>
    <lineage>
        <taxon>Bacteria</taxon>
        <taxon>Pseudomonadati</taxon>
        <taxon>Pseudomonadota</taxon>
        <taxon>Alphaproteobacteria</taxon>
        <taxon>Hyphomicrobiales</taxon>
        <taxon>Phyllobacteriaceae</taxon>
        <taxon>Mesorhizobium</taxon>
    </lineage>
</organism>
<name>A0ABU4X496_9HYPH</name>
<dbReference type="EMBL" id="JAVIIS010000031">
    <property type="protein sequence ID" value="MDX8441982.1"/>
    <property type="molecule type" value="Genomic_DNA"/>
</dbReference>